<gene>
    <name evidence="3" type="ORF">EB812_04340</name>
</gene>
<evidence type="ECO:0000256" key="1">
    <source>
        <dbReference type="ARBA" id="ARBA00007177"/>
    </source>
</evidence>
<dbReference type="HAMAP" id="MF_01384">
    <property type="entry name" value="UreD"/>
    <property type="match status" value="1"/>
</dbReference>
<dbReference type="GO" id="GO:0016151">
    <property type="term" value="F:nickel cation binding"/>
    <property type="evidence" value="ECO:0007669"/>
    <property type="project" value="InterPro"/>
</dbReference>
<dbReference type="AlphaFoldDB" id="A0A6H3FCK5"/>
<comment type="caution">
    <text evidence="3">The sequence shown here is derived from an EMBL/GenBank/DDBJ whole genome shotgun (WGS) entry which is preliminary data.</text>
</comment>
<dbReference type="InterPro" id="IPR002669">
    <property type="entry name" value="UreD"/>
</dbReference>
<accession>A0A6H3FCK5</accession>
<sequence length="299" mass="31537">MSFHGPLRVQRPFYPEGPLPGAPLAAAALAEPCHCCLLHPPGGLVSGDDLRITALVEPQAHVLLTTPSAAKCYAADACQVPQAQHVALRVRGGLLEWLPRETIVYDGARAELTTAIDLDATACCLGWEALCLGRAAAGERFTRGRLRQRLSLWRAGRPLLHETLDLTAGDELQHGPFGLQGETVCATLFAVGRAEAQGGPGPDQAALEAVCAQLQEGLAPESPCTPLISGGRPGPGPVRALSPASGRAGATLRQGVLLLRYLGPDMEAARRLFFQVWALLRPVLAGRAPCPPRVWAGAF</sequence>
<evidence type="ECO:0000313" key="3">
    <source>
        <dbReference type="EMBL" id="TBH80884.1"/>
    </source>
</evidence>
<protein>
    <submittedName>
        <fullName evidence="3">Urease accessory protein UreD</fullName>
    </submittedName>
</protein>
<name>A0A6H3FCK5_9BACT</name>
<comment type="similarity">
    <text evidence="1">Belongs to the UreD family.</text>
</comment>
<dbReference type="PANTHER" id="PTHR33643:SF1">
    <property type="entry name" value="UREASE ACCESSORY PROTEIN D"/>
    <property type="match status" value="1"/>
</dbReference>
<dbReference type="EMBL" id="SIXC01000004">
    <property type="protein sequence ID" value="TBH80884.1"/>
    <property type="molecule type" value="Genomic_DNA"/>
</dbReference>
<keyword evidence="4" id="KW-1185">Reference proteome</keyword>
<keyword evidence="2" id="KW-0143">Chaperone</keyword>
<dbReference type="Pfam" id="PF01774">
    <property type="entry name" value="UreD"/>
    <property type="match status" value="1"/>
</dbReference>
<evidence type="ECO:0000313" key="4">
    <source>
        <dbReference type="Proteomes" id="UP000292919"/>
    </source>
</evidence>
<evidence type="ECO:0000256" key="2">
    <source>
        <dbReference type="ARBA" id="ARBA00023186"/>
    </source>
</evidence>
<proteinExistence type="inferred from homology"/>
<organism evidence="3 4">
    <name type="scientific">Desulfovibrio legallii</name>
    <dbReference type="NCBI Taxonomy" id="571438"/>
    <lineage>
        <taxon>Bacteria</taxon>
        <taxon>Pseudomonadati</taxon>
        <taxon>Thermodesulfobacteriota</taxon>
        <taxon>Desulfovibrionia</taxon>
        <taxon>Desulfovibrionales</taxon>
        <taxon>Desulfovibrionaceae</taxon>
        <taxon>Desulfovibrio</taxon>
    </lineage>
</organism>
<dbReference type="Proteomes" id="UP000292919">
    <property type="component" value="Unassembled WGS sequence"/>
</dbReference>
<reference evidence="3 4" key="1">
    <citation type="submission" date="2018-12" db="EMBL/GenBank/DDBJ databases">
        <title>First genome draft of Desulfovibrio legallis sp. nov.</title>
        <authorList>
            <person name="Ben Dhia O."/>
            <person name="Najjari A."/>
            <person name="Ferjani R."/>
            <person name="Fhoula I."/>
            <person name="Fardeau M.-L."/>
            <person name="Boudabbous A."/>
            <person name="Ouzari H.I."/>
        </authorList>
    </citation>
    <scope>NUCLEOTIDE SEQUENCE [LARGE SCALE GENOMIC DNA]</scope>
    <source>
        <strain evidence="3 4">H1T</strain>
    </source>
</reference>
<dbReference type="PANTHER" id="PTHR33643">
    <property type="entry name" value="UREASE ACCESSORY PROTEIN D"/>
    <property type="match status" value="1"/>
</dbReference>